<comment type="caution">
    <text evidence="2">The sequence shown here is derived from an EMBL/GenBank/DDBJ whole genome shotgun (WGS) entry which is preliminary data.</text>
</comment>
<sequence length="25" mass="3084">MSRRRNQALKGFEWQAQQLPNWPQN</sequence>
<accession>A0A7Z7J885</accession>
<evidence type="ECO:0000313" key="3">
    <source>
        <dbReference type="Proteomes" id="UP000257139"/>
    </source>
</evidence>
<organism evidence="2 3">
    <name type="scientific">Cupriavidus taiwanensis</name>
    <dbReference type="NCBI Taxonomy" id="164546"/>
    <lineage>
        <taxon>Bacteria</taxon>
        <taxon>Pseudomonadati</taxon>
        <taxon>Pseudomonadota</taxon>
        <taxon>Betaproteobacteria</taxon>
        <taxon>Burkholderiales</taxon>
        <taxon>Burkholderiaceae</taxon>
        <taxon>Cupriavidus</taxon>
    </lineage>
</organism>
<reference evidence="2 3" key="1">
    <citation type="submission" date="2018-01" db="EMBL/GenBank/DDBJ databases">
        <authorList>
            <person name="Clerissi C."/>
        </authorList>
    </citation>
    <scope>NUCLEOTIDE SEQUENCE [LARGE SCALE GENOMIC DNA]</scope>
    <source>
        <strain evidence="2">Cupriavidus taiwanensis STM 6021</strain>
    </source>
</reference>
<protein>
    <submittedName>
        <fullName evidence="2">Uncharacterized protein</fullName>
    </submittedName>
</protein>
<feature type="region of interest" description="Disordered" evidence="1">
    <location>
        <begin position="1"/>
        <end position="25"/>
    </location>
</feature>
<evidence type="ECO:0000256" key="1">
    <source>
        <dbReference type="SAM" id="MobiDB-lite"/>
    </source>
</evidence>
<dbReference type="EMBL" id="OGUU01000011">
    <property type="protein sequence ID" value="SPC15713.1"/>
    <property type="molecule type" value="Genomic_DNA"/>
</dbReference>
<name>A0A7Z7J885_9BURK</name>
<dbReference type="Proteomes" id="UP000257139">
    <property type="component" value="Chromosome CBM2594_a"/>
</dbReference>
<evidence type="ECO:0000313" key="2">
    <source>
        <dbReference type="EMBL" id="SPC15713.1"/>
    </source>
</evidence>
<dbReference type="AlphaFoldDB" id="A0A7Z7J885"/>
<feature type="compositionally biased region" description="Polar residues" evidence="1">
    <location>
        <begin position="15"/>
        <end position="25"/>
    </location>
</feature>
<proteinExistence type="predicted"/>
<gene>
    <name evidence="2" type="ORF">CBM2594_A70278</name>
</gene>